<evidence type="ECO:0000256" key="12">
    <source>
        <dbReference type="ARBA" id="ARBA00023124"/>
    </source>
</evidence>
<name>A0A0P0CT55_9VIRU</name>
<keyword evidence="13" id="KW-0238">DNA-binding</keyword>
<evidence type="ECO:0000256" key="8">
    <source>
        <dbReference type="ARBA" id="ARBA00022723"/>
    </source>
</evidence>
<dbReference type="GO" id="GO:0046872">
    <property type="term" value="F:metal ion binding"/>
    <property type="evidence" value="ECO:0007669"/>
    <property type="project" value="UniProtKB-KW"/>
</dbReference>
<keyword evidence="12" id="KW-0190">Covalent protein-DNA linkage</keyword>
<dbReference type="GO" id="GO:0003724">
    <property type="term" value="F:RNA helicase activity"/>
    <property type="evidence" value="ECO:0007669"/>
    <property type="project" value="InterPro"/>
</dbReference>
<comment type="catalytic activity">
    <reaction evidence="16">
        <text>ATP + H2O = ADP + phosphate + H(+)</text>
        <dbReference type="Rhea" id="RHEA:13065"/>
        <dbReference type="ChEBI" id="CHEBI:15377"/>
        <dbReference type="ChEBI" id="CHEBI:15378"/>
        <dbReference type="ChEBI" id="CHEBI:30616"/>
        <dbReference type="ChEBI" id="CHEBI:43474"/>
        <dbReference type="ChEBI" id="CHEBI:456216"/>
    </reaction>
</comment>
<comment type="subunit">
    <text evidence="15">Homooligomer. Rep binds to repeated DNA motifs (iterons).</text>
</comment>
<sequence length="313" mass="36707">MKHSRNWCFTIFSYALPLFTTLPEWANYLIYQEEECPTTKKRHIQGYVNLKRNQRFAFLKKKLPDGAHIEACRGSSSSNRDYCRKDDTRIGGPWEFRVFAETGSNKRKTMERFQEDPEELRLADPKLYRRCLATKVNTEFGCLVLPVPDRPWQLVAQKILDQGPDDRTIIWVYGSEGNEGKTTWAKTKIQAGWFYSRGGKGENIKYQYAEHLGHCIFDIPRQVEDNLQYTILEEIKDRLIRSSKYEPIDFNCSDRVHVVVLSNFLPCLDLEYNNRGEAVKKPLLSRDRVFLININESVCGHPDDLKRFDMYLE</sequence>
<evidence type="ECO:0000256" key="4">
    <source>
        <dbReference type="ARBA" id="ARBA00022679"/>
    </source>
</evidence>
<dbReference type="Gene3D" id="3.40.1310.20">
    <property type="match status" value="1"/>
</dbReference>
<evidence type="ECO:0000256" key="15">
    <source>
        <dbReference type="ARBA" id="ARBA00046883"/>
    </source>
</evidence>
<dbReference type="GO" id="GO:0042025">
    <property type="term" value="C:host cell nucleus"/>
    <property type="evidence" value="ECO:0007669"/>
    <property type="project" value="UniProtKB-SubCell"/>
</dbReference>
<comment type="cofactor">
    <cofactor evidence="1">
        <name>Mn(2+)</name>
        <dbReference type="ChEBI" id="CHEBI:29035"/>
    </cofactor>
</comment>
<dbReference type="EMBL" id="KR612274">
    <property type="protein sequence ID" value="ALJ03321.1"/>
    <property type="molecule type" value="Genomic_DNA"/>
</dbReference>
<evidence type="ECO:0000256" key="10">
    <source>
        <dbReference type="ARBA" id="ARBA00022759"/>
    </source>
</evidence>
<evidence type="ECO:0000256" key="7">
    <source>
        <dbReference type="ARBA" id="ARBA00022722"/>
    </source>
</evidence>
<keyword evidence="6" id="KW-0235">DNA replication</keyword>
<evidence type="ECO:0000256" key="6">
    <source>
        <dbReference type="ARBA" id="ARBA00022705"/>
    </source>
</evidence>
<evidence type="ECO:0000256" key="11">
    <source>
        <dbReference type="ARBA" id="ARBA00022801"/>
    </source>
</evidence>
<keyword evidence="5" id="KW-0548">Nucleotidyltransferase</keyword>
<evidence type="ECO:0000256" key="13">
    <source>
        <dbReference type="ARBA" id="ARBA00023125"/>
    </source>
</evidence>
<protein>
    <submittedName>
        <fullName evidence="19">Alpha rep protein</fullName>
    </submittedName>
</protein>
<accession>A0A0P0CT55</accession>
<dbReference type="InterPro" id="IPR000605">
    <property type="entry name" value="Helicase_SF3_ssDNA/RNA_vir"/>
</dbReference>
<reference evidence="19" key="1">
    <citation type="submission" date="2015-05" db="EMBL/GenBank/DDBJ databases">
        <title>Tomato leaf curl alphasatellite.</title>
        <authorList>
            <person name="Nehra C."/>
            <person name="Sekhsaria C."/>
            <person name="Gaur R.K."/>
        </authorList>
    </citation>
    <scope>NUCLEOTIDE SEQUENCE</scope>
    <source>
        <strain evidence="19">RK</strain>
    </source>
</reference>
<keyword evidence="11" id="KW-0378">Hydrolase</keyword>
<evidence type="ECO:0000256" key="3">
    <source>
        <dbReference type="ARBA" id="ARBA00006649"/>
    </source>
</evidence>
<comment type="function">
    <text evidence="17">Initiates and terminates the replication only of its own subviral DNA molecule. The closed circular ssDNA genome is first converted to a superhelical dsDNA. Rep binds a specific hairpin at the genome origin of replication. Introduces an endonucleolytic nick within the intergenic region of the genome, thereby initiating the rolling circle replication (RCR). Following cleavage, binds covalently to the 5'-phosphate of DNA as a tyrosyl ester. The cleavage gives rise to a free 3'-OH that serves as a primer for the cellular DNA polymerase. The polymerase synthesizes the (+) strand DNA by rolling circle mechanism. After one round of replication, a Rep-catalyzed nucleotidyl transfer reaction releases a circular single-stranded virus genome, thereby terminating the replication. Displays origin-specific DNA cleavage, nucleotidyl transferase, ATPase and helicase activities.</text>
</comment>
<feature type="domain" description="CRESS-DNA virus Rep endonuclease" evidence="18">
    <location>
        <begin position="1"/>
        <end position="105"/>
    </location>
</feature>
<evidence type="ECO:0000256" key="2">
    <source>
        <dbReference type="ARBA" id="ARBA00004147"/>
    </source>
</evidence>
<dbReference type="Pfam" id="PF00910">
    <property type="entry name" value="RNA_helicase"/>
    <property type="match status" value="1"/>
</dbReference>
<keyword evidence="8" id="KW-0479">Metal-binding</keyword>
<comment type="similarity">
    <text evidence="3">Belongs to the nanoviridea/circoviridae replication-associated protein family.</text>
</comment>
<keyword evidence="9" id="KW-0547">Nucleotide-binding</keyword>
<evidence type="ECO:0000259" key="18">
    <source>
        <dbReference type="PROSITE" id="PS52020"/>
    </source>
</evidence>
<dbReference type="GO" id="GO:0016787">
    <property type="term" value="F:hydrolase activity"/>
    <property type="evidence" value="ECO:0007669"/>
    <property type="project" value="UniProtKB-KW"/>
</dbReference>
<organism evidence="19">
    <name type="scientific">Tomato leaf curl alphasatellite</name>
    <dbReference type="NCBI Taxonomy" id="1407057"/>
    <lineage>
        <taxon>Viruses</taxon>
        <taxon>Viruses incertae sedis</taxon>
        <taxon>Alphasatellitidae</taxon>
        <taxon>Geminialphasatellitinae</taxon>
        <taxon>Colecusatellite</taxon>
        <taxon>Colecusatellite solanumpakistanense</taxon>
        <taxon>Tomato leaf curl Pakistan alphasatellite</taxon>
    </lineage>
</organism>
<dbReference type="GO" id="GO:0016779">
    <property type="term" value="F:nucleotidyltransferase activity"/>
    <property type="evidence" value="ECO:0007669"/>
    <property type="project" value="UniProtKB-KW"/>
</dbReference>
<dbReference type="InterPro" id="IPR049912">
    <property type="entry name" value="CRESS_DNA_REP"/>
</dbReference>
<dbReference type="Pfam" id="PF02407">
    <property type="entry name" value="Viral_Rep"/>
    <property type="match status" value="1"/>
</dbReference>
<evidence type="ECO:0000256" key="5">
    <source>
        <dbReference type="ARBA" id="ARBA00022695"/>
    </source>
</evidence>
<evidence type="ECO:0000313" key="19">
    <source>
        <dbReference type="EMBL" id="ALJ03321.1"/>
    </source>
</evidence>
<dbReference type="PROSITE" id="PS52020">
    <property type="entry name" value="CRESS_DNA_REP"/>
    <property type="match status" value="1"/>
</dbReference>
<keyword evidence="4" id="KW-0808">Transferase</keyword>
<comment type="subcellular location">
    <subcellularLocation>
        <location evidence="2">Host nucleus</location>
    </subcellularLocation>
</comment>
<evidence type="ECO:0000256" key="16">
    <source>
        <dbReference type="ARBA" id="ARBA00049360"/>
    </source>
</evidence>
<evidence type="ECO:0000256" key="14">
    <source>
        <dbReference type="ARBA" id="ARBA00023268"/>
    </source>
</evidence>
<proteinExistence type="inferred from homology"/>
<dbReference type="GO" id="GO:0003723">
    <property type="term" value="F:RNA binding"/>
    <property type="evidence" value="ECO:0007669"/>
    <property type="project" value="InterPro"/>
</dbReference>
<dbReference type="GO" id="GO:0003677">
    <property type="term" value="F:DNA binding"/>
    <property type="evidence" value="ECO:0007669"/>
    <property type="project" value="UniProtKB-KW"/>
</dbReference>
<keyword evidence="7" id="KW-0540">Nuclease</keyword>
<keyword evidence="14" id="KW-0511">Multifunctional enzyme</keyword>
<evidence type="ECO:0000256" key="1">
    <source>
        <dbReference type="ARBA" id="ARBA00001936"/>
    </source>
</evidence>
<dbReference type="GO" id="GO:0000166">
    <property type="term" value="F:nucleotide binding"/>
    <property type="evidence" value="ECO:0007669"/>
    <property type="project" value="UniProtKB-KW"/>
</dbReference>
<evidence type="ECO:0000256" key="9">
    <source>
        <dbReference type="ARBA" id="ARBA00022741"/>
    </source>
</evidence>
<dbReference type="GO" id="GO:0004519">
    <property type="term" value="F:endonuclease activity"/>
    <property type="evidence" value="ECO:0007669"/>
    <property type="project" value="UniProtKB-KW"/>
</dbReference>
<dbReference type="GO" id="GO:0006260">
    <property type="term" value="P:DNA replication"/>
    <property type="evidence" value="ECO:0007669"/>
    <property type="project" value="UniProtKB-KW"/>
</dbReference>
<evidence type="ECO:0000256" key="17">
    <source>
        <dbReference type="ARBA" id="ARBA00049943"/>
    </source>
</evidence>
<keyword evidence="10" id="KW-0255">Endonuclease</keyword>